<evidence type="ECO:0000313" key="1">
    <source>
        <dbReference type="EMBL" id="KIM85264.1"/>
    </source>
</evidence>
<sequence length="118" mass="13514">MNTGVVRLRPTQKIWRFDCPSASADPPKSSFQIASYPRCAYHARPVFATNEADSAEEEARSCFQTVSRVTSIIRVTFEVRKLRDRAHTRATPRDGQRVHVRNYVLICANQEGQYQVSR</sequence>
<protein>
    <submittedName>
        <fullName evidence="1">Uncharacterized protein</fullName>
    </submittedName>
</protein>
<organism evidence="1 2">
    <name type="scientific">Piloderma croceum (strain F 1598)</name>
    <dbReference type="NCBI Taxonomy" id="765440"/>
    <lineage>
        <taxon>Eukaryota</taxon>
        <taxon>Fungi</taxon>
        <taxon>Dikarya</taxon>
        <taxon>Basidiomycota</taxon>
        <taxon>Agaricomycotina</taxon>
        <taxon>Agaricomycetes</taxon>
        <taxon>Agaricomycetidae</taxon>
        <taxon>Atheliales</taxon>
        <taxon>Atheliaceae</taxon>
        <taxon>Piloderma</taxon>
    </lineage>
</organism>
<gene>
    <name evidence="1" type="ORF">PILCRDRAFT_817264</name>
</gene>
<reference evidence="2" key="2">
    <citation type="submission" date="2015-01" db="EMBL/GenBank/DDBJ databases">
        <title>Evolutionary Origins and Diversification of the Mycorrhizal Mutualists.</title>
        <authorList>
            <consortium name="DOE Joint Genome Institute"/>
            <consortium name="Mycorrhizal Genomics Consortium"/>
            <person name="Kohler A."/>
            <person name="Kuo A."/>
            <person name="Nagy L.G."/>
            <person name="Floudas D."/>
            <person name="Copeland A."/>
            <person name="Barry K.W."/>
            <person name="Cichocki N."/>
            <person name="Veneault-Fourrey C."/>
            <person name="LaButti K."/>
            <person name="Lindquist E.A."/>
            <person name="Lipzen A."/>
            <person name="Lundell T."/>
            <person name="Morin E."/>
            <person name="Murat C."/>
            <person name="Riley R."/>
            <person name="Ohm R."/>
            <person name="Sun H."/>
            <person name="Tunlid A."/>
            <person name="Henrissat B."/>
            <person name="Grigoriev I.V."/>
            <person name="Hibbett D.S."/>
            <person name="Martin F."/>
        </authorList>
    </citation>
    <scope>NUCLEOTIDE SEQUENCE [LARGE SCALE GENOMIC DNA]</scope>
    <source>
        <strain evidence="2">F 1598</strain>
    </source>
</reference>
<dbReference type="HOGENOM" id="CLU_2074028_0_0_1"/>
<proteinExistence type="predicted"/>
<dbReference type="EMBL" id="KN832985">
    <property type="protein sequence ID" value="KIM85264.1"/>
    <property type="molecule type" value="Genomic_DNA"/>
</dbReference>
<evidence type="ECO:0000313" key="2">
    <source>
        <dbReference type="Proteomes" id="UP000054166"/>
    </source>
</evidence>
<dbReference type="Proteomes" id="UP000054166">
    <property type="component" value="Unassembled WGS sequence"/>
</dbReference>
<dbReference type="AlphaFoldDB" id="A0A0C3FZU7"/>
<accession>A0A0C3FZU7</accession>
<keyword evidence="2" id="KW-1185">Reference proteome</keyword>
<name>A0A0C3FZU7_PILCF</name>
<reference evidence="1 2" key="1">
    <citation type="submission" date="2014-04" db="EMBL/GenBank/DDBJ databases">
        <authorList>
            <consortium name="DOE Joint Genome Institute"/>
            <person name="Kuo A."/>
            <person name="Tarkka M."/>
            <person name="Buscot F."/>
            <person name="Kohler A."/>
            <person name="Nagy L.G."/>
            <person name="Floudas D."/>
            <person name="Copeland A."/>
            <person name="Barry K.W."/>
            <person name="Cichocki N."/>
            <person name="Veneault-Fourrey C."/>
            <person name="LaButti K."/>
            <person name="Lindquist E.A."/>
            <person name="Lipzen A."/>
            <person name="Lundell T."/>
            <person name="Morin E."/>
            <person name="Murat C."/>
            <person name="Sun H."/>
            <person name="Tunlid A."/>
            <person name="Henrissat B."/>
            <person name="Grigoriev I.V."/>
            <person name="Hibbett D.S."/>
            <person name="Martin F."/>
            <person name="Nordberg H.P."/>
            <person name="Cantor M.N."/>
            <person name="Hua S.X."/>
        </authorList>
    </citation>
    <scope>NUCLEOTIDE SEQUENCE [LARGE SCALE GENOMIC DNA]</scope>
    <source>
        <strain evidence="1 2">F 1598</strain>
    </source>
</reference>
<dbReference type="InParanoid" id="A0A0C3FZU7"/>